<proteinExistence type="predicted"/>
<evidence type="ECO:0000313" key="5">
    <source>
        <dbReference type="Proteomes" id="UP000831327"/>
    </source>
</evidence>
<feature type="compositionally biased region" description="Low complexity" evidence="1">
    <location>
        <begin position="35"/>
        <end position="48"/>
    </location>
</feature>
<feature type="region of interest" description="Disordered" evidence="1">
    <location>
        <begin position="35"/>
        <end position="57"/>
    </location>
</feature>
<feature type="domain" description="DUF305" evidence="3">
    <location>
        <begin position="55"/>
        <end position="132"/>
    </location>
</feature>
<dbReference type="InterPro" id="IPR005183">
    <property type="entry name" value="DUF305_CopM-like"/>
</dbReference>
<evidence type="ECO:0000259" key="3">
    <source>
        <dbReference type="Pfam" id="PF03713"/>
    </source>
</evidence>
<feature type="chain" id="PRO_5046099441" description="DUF305 domain-containing protein" evidence="2">
    <location>
        <begin position="37"/>
        <end position="138"/>
    </location>
</feature>
<evidence type="ECO:0000256" key="1">
    <source>
        <dbReference type="SAM" id="MobiDB-lite"/>
    </source>
</evidence>
<dbReference type="PANTHER" id="PTHR36933">
    <property type="entry name" value="SLL0788 PROTEIN"/>
    <property type="match status" value="1"/>
</dbReference>
<protein>
    <recommendedName>
        <fullName evidence="3">DUF305 domain-containing protein</fullName>
    </recommendedName>
</protein>
<accession>A0ABM7Y231</accession>
<dbReference type="EMBL" id="AP025637">
    <property type="protein sequence ID" value="BDG71857.1"/>
    <property type="molecule type" value="Genomic_DNA"/>
</dbReference>
<evidence type="ECO:0000256" key="2">
    <source>
        <dbReference type="SAM" id="SignalP"/>
    </source>
</evidence>
<reference evidence="4 5" key="1">
    <citation type="journal article" date="2016" name="Microbes Environ.">
        <title>Phylogenetically diverse aerobic anoxygenic phototrophic bacteria isolated from epilithic biofilms in Tama river, Japan.</title>
        <authorList>
            <person name="Hirose S."/>
            <person name="Matsuura K."/>
            <person name="Haruta S."/>
        </authorList>
    </citation>
    <scope>NUCLEOTIDE SEQUENCE [LARGE SCALE GENOMIC DNA]</scope>
    <source>
        <strain evidence="4 5">S08</strain>
    </source>
</reference>
<dbReference type="Gene3D" id="1.20.1260.10">
    <property type="match status" value="1"/>
</dbReference>
<dbReference type="InterPro" id="IPR012347">
    <property type="entry name" value="Ferritin-like"/>
</dbReference>
<keyword evidence="5" id="KW-1185">Reference proteome</keyword>
<feature type="signal peptide" evidence="2">
    <location>
        <begin position="1"/>
        <end position="36"/>
    </location>
</feature>
<keyword evidence="2" id="KW-0732">Signal</keyword>
<dbReference type="Proteomes" id="UP000831327">
    <property type="component" value="Chromosome"/>
</dbReference>
<name>A0ABM7Y231_9PROT</name>
<sequence>MGNPSLPGGRNPPGDTPMNRIAIALAAALVALPAAAQQGHQGHGAPAPRGAQEPASTREFRAANDRMHRDMAIRYTGSADRDFAAGMIPHHQGAIDMANVVLRHGSDPEMRALAQAIIRAQEAEIAQLRAFLARTPPR</sequence>
<evidence type="ECO:0000313" key="4">
    <source>
        <dbReference type="EMBL" id="BDG71857.1"/>
    </source>
</evidence>
<organism evidence="4 5">
    <name type="scientific">Roseomonas fluvialis</name>
    <dbReference type="NCBI Taxonomy" id="1750527"/>
    <lineage>
        <taxon>Bacteria</taxon>
        <taxon>Pseudomonadati</taxon>
        <taxon>Pseudomonadota</taxon>
        <taxon>Alphaproteobacteria</taxon>
        <taxon>Acetobacterales</taxon>
        <taxon>Roseomonadaceae</taxon>
        <taxon>Roseomonas</taxon>
    </lineage>
</organism>
<dbReference type="PANTHER" id="PTHR36933:SF1">
    <property type="entry name" value="SLL0788 PROTEIN"/>
    <property type="match status" value="1"/>
</dbReference>
<dbReference type="Pfam" id="PF03713">
    <property type="entry name" value="DUF305"/>
    <property type="match status" value="1"/>
</dbReference>
<gene>
    <name evidence="4" type="ORF">Rmf_17860</name>
</gene>